<proteinExistence type="predicted"/>
<name>A0ABU3KDB8_9BACT</name>
<sequence>MISDPHLSPSSTAWENFCASRTEYLTALAITVAQGVTRQDTAHPAFCGCIDWHSCVHGIYALLTVSRLTDDPQWAEIAESRLTPDQLDQELITIQREEVNQELPYGFAWFLKLALERERYSGKPDLRPLATELAQRLEQWIFSLSPERITYHAQHRAYGNLSWALINLWEWSQFQCERDRTANLLQWTKDRLLPLDSIVPQSWDNATDEFFPAALQRTRALLAILPKKESKEWLEAFLNEGEFLQPVEHPSSPHSAGLNFSRSWGLWDLYSHTGKEAYRDQYVNHIVTHMELPQYWRDNYKKHSHWVAQFGIYAIALSFDKPLN</sequence>
<dbReference type="SUPFAM" id="SSF48208">
    <property type="entry name" value="Six-hairpin glycosidases"/>
    <property type="match status" value="1"/>
</dbReference>
<protein>
    <submittedName>
        <fullName evidence="1">DUF2891 family protein</fullName>
    </submittedName>
</protein>
<organism evidence="1 2">
    <name type="scientific">Candidatus Nitronereus thalassa</name>
    <dbReference type="NCBI Taxonomy" id="3020898"/>
    <lineage>
        <taxon>Bacteria</taxon>
        <taxon>Pseudomonadati</taxon>
        <taxon>Nitrospirota</taxon>
        <taxon>Nitrospiria</taxon>
        <taxon>Nitrospirales</taxon>
        <taxon>Nitrospiraceae</taxon>
        <taxon>Candidatus Nitronereus</taxon>
    </lineage>
</organism>
<reference evidence="1 2" key="1">
    <citation type="journal article" date="2023" name="ISME J.">
        <title>Cultivation and genomic characterization of novel and ubiquitous marine nitrite-oxidizing bacteria from the Nitrospirales.</title>
        <authorList>
            <person name="Mueller A.J."/>
            <person name="Daebeler A."/>
            <person name="Herbold C.W."/>
            <person name="Kirkegaard R.H."/>
            <person name="Daims H."/>
        </authorList>
    </citation>
    <scope>NUCLEOTIDE SEQUENCE [LARGE SCALE GENOMIC DNA]</scope>
    <source>
        <strain evidence="1 2">EB</strain>
    </source>
</reference>
<comment type="caution">
    <text evidence="1">The sequence shown here is derived from an EMBL/GenBank/DDBJ whole genome shotgun (WGS) entry which is preliminary data.</text>
</comment>
<dbReference type="InterPro" id="IPR021365">
    <property type="entry name" value="DUF2891"/>
</dbReference>
<evidence type="ECO:0000313" key="1">
    <source>
        <dbReference type="EMBL" id="MDT7044127.1"/>
    </source>
</evidence>
<accession>A0ABU3KDB8</accession>
<dbReference type="Proteomes" id="UP001250932">
    <property type="component" value="Unassembled WGS sequence"/>
</dbReference>
<dbReference type="EMBL" id="JAQOUE010000002">
    <property type="protein sequence ID" value="MDT7044127.1"/>
    <property type="molecule type" value="Genomic_DNA"/>
</dbReference>
<gene>
    <name evidence="1" type="ORF">PPG34_17385</name>
</gene>
<dbReference type="RefSeq" id="WP_313834713.1">
    <property type="nucleotide sequence ID" value="NZ_JAQOUE010000002.1"/>
</dbReference>
<dbReference type="InterPro" id="IPR008928">
    <property type="entry name" value="6-hairpin_glycosidase_sf"/>
</dbReference>
<dbReference type="Pfam" id="PF11199">
    <property type="entry name" value="DUF2891"/>
    <property type="match status" value="1"/>
</dbReference>
<evidence type="ECO:0000313" key="2">
    <source>
        <dbReference type="Proteomes" id="UP001250932"/>
    </source>
</evidence>
<keyword evidence="2" id="KW-1185">Reference proteome</keyword>